<dbReference type="EMBL" id="EAAA01002400">
    <property type="status" value="NOT_ANNOTATED_CDS"/>
    <property type="molecule type" value="Genomic_DNA"/>
</dbReference>
<dbReference type="HOGENOM" id="CLU_2628155_0_0_1"/>
<keyword evidence="3" id="KW-1185">Reference proteome</keyword>
<dbReference type="InParanoid" id="H2XZ47"/>
<name>H2XZ47_CIOIN</name>
<organism evidence="2 3">
    <name type="scientific">Ciona intestinalis</name>
    <name type="common">Transparent sea squirt</name>
    <name type="synonym">Ascidia intestinalis</name>
    <dbReference type="NCBI Taxonomy" id="7719"/>
    <lineage>
        <taxon>Eukaryota</taxon>
        <taxon>Metazoa</taxon>
        <taxon>Chordata</taxon>
        <taxon>Tunicata</taxon>
        <taxon>Ascidiacea</taxon>
        <taxon>Phlebobranchia</taxon>
        <taxon>Cionidae</taxon>
        <taxon>Ciona</taxon>
    </lineage>
</organism>
<keyword evidence="1" id="KW-0472">Membrane</keyword>
<protein>
    <submittedName>
        <fullName evidence="2">Uncharacterized protein</fullName>
    </submittedName>
</protein>
<dbReference type="Proteomes" id="UP000008144">
    <property type="component" value="Chromosome 7"/>
</dbReference>
<reference evidence="2" key="4">
    <citation type="submission" date="2025-09" db="UniProtKB">
        <authorList>
            <consortium name="Ensembl"/>
        </authorList>
    </citation>
    <scope>IDENTIFICATION</scope>
</reference>
<keyword evidence="1" id="KW-1133">Transmembrane helix</keyword>
<reference evidence="3" key="1">
    <citation type="journal article" date="2002" name="Science">
        <title>The draft genome of Ciona intestinalis: insights into chordate and vertebrate origins.</title>
        <authorList>
            <person name="Dehal P."/>
            <person name="Satou Y."/>
            <person name="Campbell R.K."/>
            <person name="Chapman J."/>
            <person name="Degnan B."/>
            <person name="De Tomaso A."/>
            <person name="Davidson B."/>
            <person name="Di Gregorio A."/>
            <person name="Gelpke M."/>
            <person name="Goodstein D.M."/>
            <person name="Harafuji N."/>
            <person name="Hastings K.E."/>
            <person name="Ho I."/>
            <person name="Hotta K."/>
            <person name="Huang W."/>
            <person name="Kawashima T."/>
            <person name="Lemaire P."/>
            <person name="Martinez D."/>
            <person name="Meinertzhagen I.A."/>
            <person name="Necula S."/>
            <person name="Nonaka M."/>
            <person name="Putnam N."/>
            <person name="Rash S."/>
            <person name="Saiga H."/>
            <person name="Satake M."/>
            <person name="Terry A."/>
            <person name="Yamada L."/>
            <person name="Wang H.G."/>
            <person name="Awazu S."/>
            <person name="Azumi K."/>
            <person name="Boore J."/>
            <person name="Branno M."/>
            <person name="Chin-Bow S."/>
            <person name="DeSantis R."/>
            <person name="Doyle S."/>
            <person name="Francino P."/>
            <person name="Keys D.N."/>
            <person name="Haga S."/>
            <person name="Hayashi H."/>
            <person name="Hino K."/>
            <person name="Imai K.S."/>
            <person name="Inaba K."/>
            <person name="Kano S."/>
            <person name="Kobayashi K."/>
            <person name="Kobayashi M."/>
            <person name="Lee B.I."/>
            <person name="Makabe K.W."/>
            <person name="Manohar C."/>
            <person name="Matassi G."/>
            <person name="Medina M."/>
            <person name="Mochizuki Y."/>
            <person name="Mount S."/>
            <person name="Morishita T."/>
            <person name="Miura S."/>
            <person name="Nakayama A."/>
            <person name="Nishizaka S."/>
            <person name="Nomoto H."/>
            <person name="Ohta F."/>
            <person name="Oishi K."/>
            <person name="Rigoutsos I."/>
            <person name="Sano M."/>
            <person name="Sasaki A."/>
            <person name="Sasakura Y."/>
            <person name="Shoguchi E."/>
            <person name="Shin-i T."/>
            <person name="Spagnuolo A."/>
            <person name="Stainier D."/>
            <person name="Suzuki M.M."/>
            <person name="Tassy O."/>
            <person name="Takatori N."/>
            <person name="Tokuoka M."/>
            <person name="Yagi K."/>
            <person name="Yoshizaki F."/>
            <person name="Wada S."/>
            <person name="Zhang C."/>
            <person name="Hyatt P.D."/>
            <person name="Larimer F."/>
            <person name="Detter C."/>
            <person name="Doggett N."/>
            <person name="Glavina T."/>
            <person name="Hawkins T."/>
            <person name="Richardson P."/>
            <person name="Lucas S."/>
            <person name="Kohara Y."/>
            <person name="Levine M."/>
            <person name="Satoh N."/>
            <person name="Rokhsar D.S."/>
        </authorList>
    </citation>
    <scope>NUCLEOTIDE SEQUENCE [LARGE SCALE GENOMIC DNA]</scope>
</reference>
<reference evidence="2" key="2">
    <citation type="journal article" date="2008" name="Genome Biol.">
        <title>Improved genome assembly and evidence-based global gene model set for the chordate Ciona intestinalis: new insight into intron and operon populations.</title>
        <authorList>
            <person name="Satou Y."/>
            <person name="Mineta K."/>
            <person name="Ogasawara M."/>
            <person name="Sasakura Y."/>
            <person name="Shoguchi E."/>
            <person name="Ueno K."/>
            <person name="Yamada L."/>
            <person name="Matsumoto J."/>
            <person name="Wasserscheid J."/>
            <person name="Dewar K."/>
            <person name="Wiley G.B."/>
            <person name="Macmil S.L."/>
            <person name="Roe B.A."/>
            <person name="Zeller R.W."/>
            <person name="Hastings K.E."/>
            <person name="Lemaire P."/>
            <person name="Lindquist E."/>
            <person name="Endo T."/>
            <person name="Hotta K."/>
            <person name="Inaba K."/>
        </authorList>
    </citation>
    <scope>NUCLEOTIDE SEQUENCE [LARGE SCALE GENOMIC DNA]</scope>
    <source>
        <strain evidence="2">wild type</strain>
    </source>
</reference>
<evidence type="ECO:0000313" key="3">
    <source>
        <dbReference type="Proteomes" id="UP000008144"/>
    </source>
</evidence>
<proteinExistence type="predicted"/>
<dbReference type="Ensembl" id="ENSCINT00000035278.1">
    <property type="protein sequence ID" value="ENSCINP00000034931.1"/>
    <property type="gene ID" value="ENSCING00000024966.1"/>
</dbReference>
<reference evidence="2" key="3">
    <citation type="submission" date="2025-08" db="UniProtKB">
        <authorList>
            <consortium name="Ensembl"/>
        </authorList>
    </citation>
    <scope>IDENTIFICATION</scope>
</reference>
<evidence type="ECO:0000256" key="1">
    <source>
        <dbReference type="SAM" id="Phobius"/>
    </source>
</evidence>
<accession>H2XZ47</accession>
<keyword evidence="1" id="KW-0812">Transmembrane</keyword>
<sequence>NKGKQLIDNDTIKHTFFSIFFLFAVNFLLFSVKSTESLKQRMCLYQITACLELLIVPIVFVSELTSVSLQVNTCRSCT</sequence>
<dbReference type="AlphaFoldDB" id="H2XZ47"/>
<evidence type="ECO:0000313" key="2">
    <source>
        <dbReference type="Ensembl" id="ENSCINP00000034931.1"/>
    </source>
</evidence>
<feature type="transmembrane region" description="Helical" evidence="1">
    <location>
        <begin position="12"/>
        <end position="30"/>
    </location>
</feature>